<dbReference type="EMBL" id="NGKB01000020">
    <property type="protein sequence ID" value="RSU10028.1"/>
    <property type="molecule type" value="Genomic_DNA"/>
</dbReference>
<feature type="transmembrane region" description="Helical" evidence="1">
    <location>
        <begin position="60"/>
        <end position="77"/>
    </location>
</feature>
<keyword evidence="1" id="KW-1133">Transmembrane helix</keyword>
<dbReference type="InterPro" id="IPR017259">
    <property type="entry name" value="UCP037672"/>
</dbReference>
<evidence type="ECO:0000256" key="1">
    <source>
        <dbReference type="SAM" id="Phobius"/>
    </source>
</evidence>
<feature type="transmembrane region" description="Helical" evidence="1">
    <location>
        <begin position="6"/>
        <end position="25"/>
    </location>
</feature>
<dbReference type="Pfam" id="PF12650">
    <property type="entry name" value="DUF3784"/>
    <property type="match status" value="1"/>
</dbReference>
<gene>
    <name evidence="2" type="ORF">CBF28_14105</name>
</gene>
<dbReference type="Proteomes" id="UP000288028">
    <property type="component" value="Unassembled WGS sequence"/>
</dbReference>
<comment type="caution">
    <text evidence="2">The sequence shown here is derived from an EMBL/GenBank/DDBJ whole genome shotgun (WGS) entry which is preliminary data.</text>
</comment>
<dbReference type="RefSeq" id="WP_126796335.1">
    <property type="nucleotide sequence ID" value="NZ_CP060720.1"/>
</dbReference>
<sequence length="106" mass="12170">MKPITIISLVISVLCFIGAIIFHLLKSKGAILVSGFDNIPKNEQKYYYKEKISLDMRNSLITWGITLLLGSFFSQFLHEYFGIGAIIIFFILMIHSLGPFDQYKFK</sequence>
<proteinExistence type="predicted"/>
<evidence type="ECO:0000313" key="3">
    <source>
        <dbReference type="Proteomes" id="UP000288028"/>
    </source>
</evidence>
<accession>A0A430APF9</accession>
<dbReference type="AlphaFoldDB" id="A0A430APF9"/>
<dbReference type="OrthoDB" id="2082701at2"/>
<keyword evidence="1" id="KW-0812">Transmembrane</keyword>
<evidence type="ECO:0008006" key="4">
    <source>
        <dbReference type="Google" id="ProtNLM"/>
    </source>
</evidence>
<organism evidence="2 3">
    <name type="scientific">Vagococcus carniphilus</name>
    <dbReference type="NCBI Taxonomy" id="218144"/>
    <lineage>
        <taxon>Bacteria</taxon>
        <taxon>Bacillati</taxon>
        <taxon>Bacillota</taxon>
        <taxon>Bacilli</taxon>
        <taxon>Lactobacillales</taxon>
        <taxon>Enterococcaceae</taxon>
        <taxon>Vagococcus</taxon>
    </lineage>
</organism>
<evidence type="ECO:0000313" key="2">
    <source>
        <dbReference type="EMBL" id="RSU10028.1"/>
    </source>
</evidence>
<name>A0A430APF9_9ENTE</name>
<reference evidence="2 3" key="1">
    <citation type="submission" date="2017-05" db="EMBL/GenBank/DDBJ databases">
        <title>Vagococcus spp. assemblies.</title>
        <authorList>
            <person name="Gulvik C.A."/>
        </authorList>
    </citation>
    <scope>NUCLEOTIDE SEQUENCE [LARGE SCALE GENOMIC DNA]</scope>
    <source>
        <strain evidence="2 3">SS1714</strain>
    </source>
</reference>
<keyword evidence="3" id="KW-1185">Reference proteome</keyword>
<dbReference type="GeneID" id="95581910"/>
<protein>
    <recommendedName>
        <fullName evidence="4">DUF3784 domain-containing protein</fullName>
    </recommendedName>
</protein>
<keyword evidence="1" id="KW-0472">Membrane</keyword>
<feature type="transmembrane region" description="Helical" evidence="1">
    <location>
        <begin position="83"/>
        <end position="100"/>
    </location>
</feature>